<dbReference type="Pfam" id="PF23559">
    <property type="entry name" value="WHD_DRP"/>
    <property type="match status" value="1"/>
</dbReference>
<evidence type="ECO:0000256" key="6">
    <source>
        <dbReference type="ARBA" id="ARBA00022840"/>
    </source>
</evidence>
<comment type="similarity">
    <text evidence="1">Belongs to the disease resistance NB-LRR family.</text>
</comment>
<keyword evidence="2" id="KW-0433">Leucine-rich repeat</keyword>
<dbReference type="SUPFAM" id="SSF52540">
    <property type="entry name" value="P-loop containing nucleoside triphosphate hydrolases"/>
    <property type="match status" value="1"/>
</dbReference>
<evidence type="ECO:0000256" key="2">
    <source>
        <dbReference type="ARBA" id="ARBA00022614"/>
    </source>
</evidence>
<dbReference type="FunFam" id="3.40.50.300:FF:001091">
    <property type="entry name" value="Probable disease resistance protein At1g61300"/>
    <property type="match status" value="1"/>
</dbReference>
<dbReference type="SUPFAM" id="SSF52058">
    <property type="entry name" value="L domain-like"/>
    <property type="match status" value="1"/>
</dbReference>
<organism evidence="9 10">
    <name type="scientific">Rhododendron williamsianum</name>
    <dbReference type="NCBI Taxonomy" id="262921"/>
    <lineage>
        <taxon>Eukaryota</taxon>
        <taxon>Viridiplantae</taxon>
        <taxon>Streptophyta</taxon>
        <taxon>Embryophyta</taxon>
        <taxon>Tracheophyta</taxon>
        <taxon>Spermatophyta</taxon>
        <taxon>Magnoliopsida</taxon>
        <taxon>eudicotyledons</taxon>
        <taxon>Gunneridae</taxon>
        <taxon>Pentapetalae</taxon>
        <taxon>asterids</taxon>
        <taxon>Ericales</taxon>
        <taxon>Ericaceae</taxon>
        <taxon>Ericoideae</taxon>
        <taxon>Rhodoreae</taxon>
        <taxon>Rhododendron</taxon>
    </lineage>
</organism>
<dbReference type="Gene3D" id="3.80.10.10">
    <property type="entry name" value="Ribonuclease Inhibitor"/>
    <property type="match status" value="2"/>
</dbReference>
<proteinExistence type="inferred from homology"/>
<evidence type="ECO:0000313" key="9">
    <source>
        <dbReference type="EMBL" id="KAE9456958.1"/>
    </source>
</evidence>
<dbReference type="OrthoDB" id="1926275at2759"/>
<dbReference type="FunFam" id="1.10.10.10:FF:000322">
    <property type="entry name" value="Probable disease resistance protein At1g63360"/>
    <property type="match status" value="1"/>
</dbReference>
<dbReference type="PANTHER" id="PTHR33463">
    <property type="entry name" value="NB-ARC DOMAIN-CONTAINING PROTEIN-RELATED"/>
    <property type="match status" value="1"/>
</dbReference>
<dbReference type="InterPro" id="IPR050905">
    <property type="entry name" value="Plant_NBS-LRR"/>
</dbReference>
<evidence type="ECO:0000256" key="5">
    <source>
        <dbReference type="ARBA" id="ARBA00022821"/>
    </source>
</evidence>
<feature type="coiled-coil region" evidence="7">
    <location>
        <begin position="12"/>
        <end position="82"/>
    </location>
</feature>
<evidence type="ECO:0000259" key="8">
    <source>
        <dbReference type="SMART" id="SM00382"/>
    </source>
</evidence>
<gene>
    <name evidence="9" type="ORF">C3L33_11130</name>
</gene>
<dbReference type="InterPro" id="IPR002182">
    <property type="entry name" value="NB-ARC"/>
</dbReference>
<dbReference type="PANTHER" id="PTHR33463:SF187">
    <property type="entry name" value="AND NB-ARC DOMAIN DISEASE RESISTANCE PROTEIN, PUTATIVE-RELATED"/>
    <property type="match status" value="1"/>
</dbReference>
<dbReference type="Pfam" id="PF23247">
    <property type="entry name" value="LRR_RPS2"/>
    <property type="match status" value="1"/>
</dbReference>
<dbReference type="Proteomes" id="UP000428333">
    <property type="component" value="Linkage Group LG06"/>
</dbReference>
<dbReference type="Pfam" id="PF13855">
    <property type="entry name" value="LRR_8"/>
    <property type="match status" value="1"/>
</dbReference>
<evidence type="ECO:0000256" key="1">
    <source>
        <dbReference type="ARBA" id="ARBA00008894"/>
    </source>
</evidence>
<keyword evidence="6" id="KW-0067">ATP-binding</keyword>
<keyword evidence="5" id="KW-0611">Plant defense</keyword>
<keyword evidence="7" id="KW-0175">Coiled coil</keyword>
<keyword evidence="10" id="KW-1185">Reference proteome</keyword>
<dbReference type="InterPro" id="IPR001611">
    <property type="entry name" value="Leu-rich_rpt"/>
</dbReference>
<dbReference type="Gene3D" id="3.40.50.300">
    <property type="entry name" value="P-loop containing nucleotide triphosphate hydrolases"/>
    <property type="match status" value="1"/>
</dbReference>
<dbReference type="InterPro" id="IPR027417">
    <property type="entry name" value="P-loop_NTPase"/>
</dbReference>
<dbReference type="SMART" id="SM00369">
    <property type="entry name" value="LRR_TYP"/>
    <property type="match status" value="4"/>
</dbReference>
<evidence type="ECO:0000313" key="10">
    <source>
        <dbReference type="Proteomes" id="UP000428333"/>
    </source>
</evidence>
<protein>
    <recommendedName>
        <fullName evidence="8">AAA+ ATPase domain-containing protein</fullName>
    </recommendedName>
</protein>
<keyword evidence="4" id="KW-0547">Nucleotide-binding</keyword>
<feature type="domain" description="AAA+ ATPase" evidence="8">
    <location>
        <begin position="150"/>
        <end position="288"/>
    </location>
</feature>
<dbReference type="InterPro" id="IPR057135">
    <property type="entry name" value="At4g27190-like_LRR"/>
</dbReference>
<evidence type="ECO:0000256" key="4">
    <source>
        <dbReference type="ARBA" id="ARBA00022741"/>
    </source>
</evidence>
<name>A0A6A4LRI6_9ERIC</name>
<dbReference type="PRINTS" id="PR00364">
    <property type="entry name" value="DISEASERSIST"/>
</dbReference>
<comment type="caution">
    <text evidence="9">The sequence shown here is derived from an EMBL/GenBank/DDBJ whole genome shotgun (WGS) entry which is preliminary data.</text>
</comment>
<dbReference type="InterPro" id="IPR042197">
    <property type="entry name" value="Apaf_helical"/>
</dbReference>
<dbReference type="GO" id="GO:0051607">
    <property type="term" value="P:defense response to virus"/>
    <property type="evidence" value="ECO:0007669"/>
    <property type="project" value="UniProtKB-ARBA"/>
</dbReference>
<dbReference type="InterPro" id="IPR036388">
    <property type="entry name" value="WH-like_DNA-bd_sf"/>
</dbReference>
<dbReference type="Gene3D" id="1.10.10.10">
    <property type="entry name" value="Winged helix-like DNA-binding domain superfamily/Winged helix DNA-binding domain"/>
    <property type="match status" value="1"/>
</dbReference>
<dbReference type="Pfam" id="PF00931">
    <property type="entry name" value="NB-ARC"/>
    <property type="match status" value="1"/>
</dbReference>
<dbReference type="InterPro" id="IPR003593">
    <property type="entry name" value="AAA+_ATPase"/>
</dbReference>
<dbReference type="InterPro" id="IPR058922">
    <property type="entry name" value="WHD_DRP"/>
</dbReference>
<dbReference type="GO" id="GO:0043531">
    <property type="term" value="F:ADP binding"/>
    <property type="evidence" value="ECO:0007669"/>
    <property type="project" value="InterPro"/>
</dbReference>
<dbReference type="GO" id="GO:0005524">
    <property type="term" value="F:ATP binding"/>
    <property type="evidence" value="ECO:0007669"/>
    <property type="project" value="UniProtKB-KW"/>
</dbReference>
<evidence type="ECO:0000256" key="3">
    <source>
        <dbReference type="ARBA" id="ARBA00022737"/>
    </source>
</evidence>
<dbReference type="Gene3D" id="1.10.8.430">
    <property type="entry name" value="Helical domain of apoptotic protease-activating factors"/>
    <property type="match status" value="1"/>
</dbReference>
<dbReference type="InterPro" id="IPR003591">
    <property type="entry name" value="Leu-rich_rpt_typical-subtyp"/>
</dbReference>
<dbReference type="EMBL" id="QEFC01001549">
    <property type="protein sequence ID" value="KAE9456958.1"/>
    <property type="molecule type" value="Genomic_DNA"/>
</dbReference>
<keyword evidence="3" id="KW-0677">Repeat</keyword>
<dbReference type="InterPro" id="IPR032675">
    <property type="entry name" value="LRR_dom_sf"/>
</dbReference>
<accession>A0A6A4LRI6</accession>
<dbReference type="AlphaFoldDB" id="A0A6A4LRI6"/>
<dbReference type="PROSITE" id="PS51450">
    <property type="entry name" value="LRR"/>
    <property type="match status" value="1"/>
</dbReference>
<feature type="non-terminal residue" evidence="9">
    <location>
        <position position="1"/>
    </location>
</feature>
<reference evidence="9 10" key="1">
    <citation type="journal article" date="2019" name="Genome Biol. Evol.">
        <title>The Rhododendron genome and chromosomal organization provide insight into shared whole-genome duplications across the heath family (Ericaceae).</title>
        <authorList>
            <person name="Soza V.L."/>
            <person name="Lindsley D."/>
            <person name="Waalkes A."/>
            <person name="Ramage E."/>
            <person name="Patwardhan R.P."/>
            <person name="Burton J.N."/>
            <person name="Adey A."/>
            <person name="Kumar A."/>
            <person name="Qiu R."/>
            <person name="Shendure J."/>
            <person name="Hall B."/>
        </authorList>
    </citation>
    <scope>NUCLEOTIDE SEQUENCE [LARGE SCALE GENOMIC DNA]</scope>
    <source>
        <strain evidence="9">RSF 1966-606</strain>
    </source>
</reference>
<dbReference type="SMART" id="SM00382">
    <property type="entry name" value="AAA"/>
    <property type="match status" value="1"/>
</dbReference>
<evidence type="ECO:0000256" key="7">
    <source>
        <dbReference type="SAM" id="Coils"/>
    </source>
</evidence>
<sequence length="1031" mass="117766">MKIAFEHRQNFVDELDKSMQNLKRKVEYLSSQENDINAEISRAKSQPWKRPKKEVEVWLRDVQQLKDDVQRLEQEAVGERNVFSRALLGKHVVEKVQEVSELQEKGRVFNGLLIDEHPIGRLFIPLTKDFVQSTKARNTENVWECLMNDEVGRVGIYGMGGVGKTTIMKHIHNRLLEERGKFDFVFWVTVSKEFDTLKLQKRIAKALNLNLVGDEDETISASELYAALSQKKKYVLILDDLWEAFPLDSVGIPEPNRSNGCKLVLTTRSLDVCRRMDFTTVKVELLTEQEALTLFLSKATGHDMVLAPDVEDIACLIAKECACLPLAIVTVAGSLRGLKGTHEWRNALNGLISLTKEVSDGEREVFERLKFSYNRLGDEVLKDCFLYCSMYPEDHDIPVEELIEYWIAEGLIAEMKSVEAKFDRGHTILGKLTSSCLLESSTDIDGQECLRMHDLIRDMALRITASRPRFMVKAGEGLDSVLYEDWLEDLERISLMHNDISELPIRPPVCPRLTTLLLKANHLSMIPESFFTNMRSLVVLDLSENQIQSLPESVSNLEKLHALILGDCPRLEYVPSLEKLIALKVFKLNSSLIEEVPKGIEKLVNLRELDLSCSRRLGKFPGWMLRRLSKLQYLRMDETRVEVLVEDLLCLRQLKVVWVQFQNVRELTRYVTSQQCQGLEMYGLVVRRSLLKDLNTWYDHCKGLERHFVAGKRFHDGRFVGKEVCINTESEPFGSEVDQLVLPRNIGSFKLQGFHNLISLSAPPSLKDAKNLTNICVTGCSGLESIFSSSSFSEDGHISLRTVELCCLFDLPDCRVLFDGLVPPHNITFNLKELCLRRCQTIKNIFPVELLQNFPNLSCLEVISCENVEDIILGEQAMSERGHHREDINKITLPRLQNVFLHSLSRLKSIYAGMMVCECLQEIKVINCPMVRRLPFSLDMDSKQATAPPIIAGEEEWWESLEWDDPHTKAILDLSFSGKYRYTMSGLTYGESQVNYTRCKIQHYKFGVPGGIAWWCGPNTYFIGVVAPQLF</sequence>